<reference evidence="4 5" key="1">
    <citation type="submission" date="2015-12" db="EMBL/GenBank/DDBJ databases">
        <title>Draft Genome Sequence of Desulfitobacterium hafniense Strain DH, a Sulfate-reducing Bacterium Isolated from Paddy Soils.</title>
        <authorList>
            <person name="Bao P."/>
            <person name="Zhang X."/>
            <person name="Li G."/>
        </authorList>
    </citation>
    <scope>NUCLEOTIDE SEQUENCE [LARGE SCALE GENOMIC DNA]</scope>
    <source>
        <strain evidence="4 5">DH</strain>
    </source>
</reference>
<evidence type="ECO:0000256" key="2">
    <source>
        <dbReference type="PIRSR" id="PIRSR600888-3"/>
    </source>
</evidence>
<dbReference type="EC" id="5.1.3.13" evidence="3"/>
<proteinExistence type="inferred from homology"/>
<dbReference type="SUPFAM" id="SSF51182">
    <property type="entry name" value="RmlC-like cupins"/>
    <property type="match status" value="1"/>
</dbReference>
<dbReference type="OrthoDB" id="9800680at2"/>
<dbReference type="Gene3D" id="2.60.120.10">
    <property type="entry name" value="Jelly Rolls"/>
    <property type="match status" value="1"/>
</dbReference>
<dbReference type="AlphaFoldDB" id="A0A0W1JKM3"/>
<protein>
    <recommendedName>
        <fullName evidence="3">dTDP-4-dehydrorhamnose 3,5-epimerase</fullName>
        <ecNumber evidence="3">5.1.3.13</ecNumber>
    </recommendedName>
    <alternativeName>
        <fullName evidence="3">Thymidine diphospho-4-keto-rhamnose 3,5-epimerase</fullName>
    </alternativeName>
</protein>
<dbReference type="RefSeq" id="WP_058491176.1">
    <property type="nucleotide sequence ID" value="NZ_LOCK01000017.1"/>
</dbReference>
<evidence type="ECO:0000313" key="5">
    <source>
        <dbReference type="Proteomes" id="UP000054623"/>
    </source>
</evidence>
<sequence>MGQFLFTDTKLEGLKVIEPFLVEDNRGFFLKSYEKDIFAENGVDTDIFEHFESYSVKGVIRGLHFQSQKPQAKLVRALAGEIFDVAVDLRPESSTLGQWEGAYLSAENHKALYIPEGFAHGFLVISENALVSYLCSGKYLKEYDTGIRWDDPKIGIEWPVRQVKDIIISEKDKTLQYYKEYLNSLNWP</sequence>
<dbReference type="InterPro" id="IPR000888">
    <property type="entry name" value="RmlC-like"/>
</dbReference>
<dbReference type="PANTHER" id="PTHR21047">
    <property type="entry name" value="DTDP-6-DEOXY-D-GLUCOSE-3,5 EPIMERASE"/>
    <property type="match status" value="1"/>
</dbReference>
<accession>A0A0W1JKM3</accession>
<gene>
    <name evidence="4" type="ORF">AT727_03465</name>
</gene>
<evidence type="ECO:0000256" key="1">
    <source>
        <dbReference type="PIRSR" id="PIRSR600888-1"/>
    </source>
</evidence>
<dbReference type="Pfam" id="PF00908">
    <property type="entry name" value="dTDP_sugar_isom"/>
    <property type="match status" value="1"/>
</dbReference>
<name>A0A0W1JKM3_DESHA</name>
<comment type="caution">
    <text evidence="4">The sequence shown here is derived from an EMBL/GenBank/DDBJ whole genome shotgun (WGS) entry which is preliminary data.</text>
</comment>
<organism evidence="4 5">
    <name type="scientific">Desulfitobacterium hafniense</name>
    <name type="common">Desulfitobacterium frappieri</name>
    <dbReference type="NCBI Taxonomy" id="49338"/>
    <lineage>
        <taxon>Bacteria</taxon>
        <taxon>Bacillati</taxon>
        <taxon>Bacillota</taxon>
        <taxon>Clostridia</taxon>
        <taxon>Eubacteriales</taxon>
        <taxon>Desulfitobacteriaceae</taxon>
        <taxon>Desulfitobacterium</taxon>
    </lineage>
</organism>
<dbReference type="InterPro" id="IPR011051">
    <property type="entry name" value="RmlC_Cupin_sf"/>
</dbReference>
<dbReference type="GO" id="GO:0005829">
    <property type="term" value="C:cytosol"/>
    <property type="evidence" value="ECO:0007669"/>
    <property type="project" value="TreeGrafter"/>
</dbReference>
<dbReference type="GO" id="GO:0019305">
    <property type="term" value="P:dTDP-rhamnose biosynthetic process"/>
    <property type="evidence" value="ECO:0007669"/>
    <property type="project" value="UniProtKB-UniRule"/>
</dbReference>
<dbReference type="UniPathway" id="UPA00124"/>
<comment type="similarity">
    <text evidence="3">Belongs to the dTDP-4-dehydrorhamnose 3,5-epimerase family.</text>
</comment>
<evidence type="ECO:0000256" key="3">
    <source>
        <dbReference type="RuleBase" id="RU364069"/>
    </source>
</evidence>
<keyword evidence="3" id="KW-0413">Isomerase</keyword>
<dbReference type="GO" id="GO:0008830">
    <property type="term" value="F:dTDP-4-dehydrorhamnose 3,5-epimerase activity"/>
    <property type="evidence" value="ECO:0007669"/>
    <property type="project" value="UniProtKB-UniRule"/>
</dbReference>
<comment type="function">
    <text evidence="3">Catalyzes the epimerization of the C3' and C5'positions of dTDP-6-deoxy-D-xylo-4-hexulose, forming dTDP-6-deoxy-L-lyxo-4-hexulose.</text>
</comment>
<comment type="pathway">
    <text evidence="3">Carbohydrate biosynthesis; dTDP-L-rhamnose biosynthesis.</text>
</comment>
<dbReference type="Proteomes" id="UP000054623">
    <property type="component" value="Unassembled WGS sequence"/>
</dbReference>
<feature type="active site" description="Proton acceptor" evidence="1">
    <location>
        <position position="64"/>
    </location>
</feature>
<dbReference type="NCBIfam" id="TIGR01221">
    <property type="entry name" value="rmlC"/>
    <property type="match status" value="1"/>
</dbReference>
<dbReference type="InterPro" id="IPR014710">
    <property type="entry name" value="RmlC-like_jellyroll"/>
</dbReference>
<dbReference type="GO" id="GO:0000271">
    <property type="term" value="P:polysaccharide biosynthetic process"/>
    <property type="evidence" value="ECO:0007669"/>
    <property type="project" value="TreeGrafter"/>
</dbReference>
<dbReference type="CDD" id="cd00438">
    <property type="entry name" value="cupin_RmlC"/>
    <property type="match status" value="1"/>
</dbReference>
<dbReference type="PANTHER" id="PTHR21047:SF2">
    <property type="entry name" value="THYMIDINE DIPHOSPHO-4-KETO-RHAMNOSE 3,5-EPIMERASE"/>
    <property type="match status" value="1"/>
</dbReference>
<feature type="site" description="Participates in a stacking interaction with the thymidine ring of dTDP-4-oxo-6-deoxyglucose" evidence="2">
    <location>
        <position position="139"/>
    </location>
</feature>
<dbReference type="EMBL" id="LOCK01000017">
    <property type="protein sequence ID" value="KTE92006.1"/>
    <property type="molecule type" value="Genomic_DNA"/>
</dbReference>
<comment type="subunit">
    <text evidence="3">Homodimer.</text>
</comment>
<comment type="catalytic activity">
    <reaction evidence="3">
        <text>dTDP-4-dehydro-6-deoxy-alpha-D-glucose = dTDP-4-dehydro-beta-L-rhamnose</text>
        <dbReference type="Rhea" id="RHEA:16969"/>
        <dbReference type="ChEBI" id="CHEBI:57649"/>
        <dbReference type="ChEBI" id="CHEBI:62830"/>
        <dbReference type="EC" id="5.1.3.13"/>
    </reaction>
</comment>
<evidence type="ECO:0000313" key="4">
    <source>
        <dbReference type="EMBL" id="KTE92006.1"/>
    </source>
</evidence>
<feature type="active site" description="Proton donor" evidence="1">
    <location>
        <position position="133"/>
    </location>
</feature>